<protein>
    <submittedName>
        <fullName evidence="2">Uncharacterized protein</fullName>
    </submittedName>
</protein>
<organism evidence="1 2">
    <name type="scientific">Meloidogyne hapla</name>
    <name type="common">Root-knot nematode worm</name>
    <dbReference type="NCBI Taxonomy" id="6305"/>
    <lineage>
        <taxon>Eukaryota</taxon>
        <taxon>Metazoa</taxon>
        <taxon>Ecdysozoa</taxon>
        <taxon>Nematoda</taxon>
        <taxon>Chromadorea</taxon>
        <taxon>Rhabditida</taxon>
        <taxon>Tylenchina</taxon>
        <taxon>Tylenchomorpha</taxon>
        <taxon>Tylenchoidea</taxon>
        <taxon>Meloidogynidae</taxon>
        <taxon>Meloidogyninae</taxon>
        <taxon>Meloidogyne</taxon>
    </lineage>
</organism>
<dbReference type="WBParaSite" id="MhA1_Contig2053.frz3.gene3">
    <property type="protein sequence ID" value="MhA1_Contig2053.frz3.gene3"/>
    <property type="gene ID" value="MhA1_Contig2053.frz3.gene3"/>
</dbReference>
<accession>A0A1I8BE59</accession>
<sequence>MTKLTRNLNSDMDFSNKLPIKRPLTSSSPELPAKRQQFLDQIANLNLQPIQEDSTIPETAKSIISQLNNLLKTAACIISDMAQQQQIPQQLIDNAISEKERKRSIVISGLPTSKQTLPSARAQEDQNNVCCILDKLGIQICPQSVYRLGKDHPTSKGAPPLVKVVFPSSYFQRTTLHNWSKQRNKIKELPLFRKLAIRESLTLEQRSTRKNLQAECTRKRSEDKGDWIIYANTIVLRENIPTLRKSLL</sequence>
<evidence type="ECO:0000313" key="2">
    <source>
        <dbReference type="WBParaSite" id="MhA1_Contig2053.frz3.gene3"/>
    </source>
</evidence>
<dbReference type="OMA" id="EMYRMGK"/>
<dbReference type="AlphaFoldDB" id="A0A1I8BE59"/>
<evidence type="ECO:0000313" key="1">
    <source>
        <dbReference type="Proteomes" id="UP000095281"/>
    </source>
</evidence>
<name>A0A1I8BE59_MELHA</name>
<dbReference type="Proteomes" id="UP000095281">
    <property type="component" value="Unplaced"/>
</dbReference>
<keyword evidence="1" id="KW-1185">Reference proteome</keyword>
<proteinExistence type="predicted"/>
<reference evidence="2" key="1">
    <citation type="submission" date="2016-11" db="UniProtKB">
        <authorList>
            <consortium name="WormBaseParasite"/>
        </authorList>
    </citation>
    <scope>IDENTIFICATION</scope>
</reference>